<gene>
    <name evidence="3" type="ORF">PKNOH_S02307200</name>
</gene>
<feature type="region of interest" description="Disordered" evidence="1">
    <location>
        <begin position="79"/>
        <end position="104"/>
    </location>
</feature>
<feature type="compositionally biased region" description="Basic and acidic residues" evidence="1">
    <location>
        <begin position="85"/>
        <end position="99"/>
    </location>
</feature>
<feature type="compositionally biased region" description="Polar residues" evidence="1">
    <location>
        <begin position="1037"/>
        <end position="1079"/>
    </location>
</feature>
<evidence type="ECO:0000256" key="2">
    <source>
        <dbReference type="SAM" id="SignalP"/>
    </source>
</evidence>
<dbReference type="Proteomes" id="UP000195012">
    <property type="component" value="Unassembled WGS sequence"/>
</dbReference>
<feature type="compositionally biased region" description="Polar residues" evidence="1">
    <location>
        <begin position="634"/>
        <end position="649"/>
    </location>
</feature>
<feature type="signal peptide" evidence="2">
    <location>
        <begin position="1"/>
        <end position="21"/>
    </location>
</feature>
<evidence type="ECO:0000256" key="1">
    <source>
        <dbReference type="SAM" id="MobiDB-lite"/>
    </source>
</evidence>
<feature type="region of interest" description="Disordered" evidence="1">
    <location>
        <begin position="268"/>
        <end position="366"/>
    </location>
</feature>
<name>A0A1Y3E0W4_PLAKN</name>
<feature type="compositionally biased region" description="Low complexity" evidence="1">
    <location>
        <begin position="292"/>
        <end position="306"/>
    </location>
</feature>
<keyword evidence="2" id="KW-0732">Signal</keyword>
<organism evidence="3 4">
    <name type="scientific">Plasmodium knowlesi</name>
    <dbReference type="NCBI Taxonomy" id="5850"/>
    <lineage>
        <taxon>Eukaryota</taxon>
        <taxon>Sar</taxon>
        <taxon>Alveolata</taxon>
        <taxon>Apicomplexa</taxon>
        <taxon>Aconoidasida</taxon>
        <taxon>Haemosporida</taxon>
        <taxon>Plasmodiidae</taxon>
        <taxon>Plasmodium</taxon>
        <taxon>Plasmodium (Plasmodium)</taxon>
    </lineage>
</organism>
<proteinExistence type="predicted"/>
<dbReference type="EMBL" id="NETL01000016">
    <property type="protein sequence ID" value="OTN68597.1"/>
    <property type="molecule type" value="Genomic_DNA"/>
</dbReference>
<feature type="compositionally biased region" description="Basic and acidic residues" evidence="1">
    <location>
        <begin position="320"/>
        <end position="341"/>
    </location>
</feature>
<reference evidence="3 4" key="1">
    <citation type="submission" date="2017-05" db="EMBL/GenBank/DDBJ databases">
        <title>PacBio assembly of a Plasmodium knowlesi genome sequence with Hi-C correction and manual annotation of the SICAvar gene family.</title>
        <authorList>
            <person name="Lapp S.A."/>
            <person name="Geraldo J.A."/>
            <person name="Chien J.-T."/>
            <person name="Ay F."/>
            <person name="Pakala S.B."/>
            <person name="Batugedara G."/>
            <person name="Humphrey J.C."/>
            <person name="Debarry J.D."/>
            <person name="Le Roch K.G."/>
            <person name="Galinski M.R."/>
            <person name="Kissinger J.C."/>
        </authorList>
    </citation>
    <scope>NUCLEOTIDE SEQUENCE [LARGE SCALE GENOMIC DNA]</scope>
    <source>
        <strain evidence="4">Malayan Strain Pk1 (A+)</strain>
    </source>
</reference>
<protein>
    <submittedName>
        <fullName evidence="3">Uncharacterized protein</fullName>
    </submittedName>
</protein>
<dbReference type="AlphaFoldDB" id="A0A1Y3E0W4"/>
<feature type="chain" id="PRO_5011001074" evidence="2">
    <location>
        <begin position="22"/>
        <end position="1275"/>
    </location>
</feature>
<dbReference type="OMA" id="PLNVMTL"/>
<feature type="region of interest" description="Disordered" evidence="1">
    <location>
        <begin position="1037"/>
        <end position="1083"/>
    </location>
</feature>
<accession>A0A1Y3E0W4</accession>
<dbReference type="VEuPathDB" id="PlasmoDB:PKNOH_S02307200"/>
<dbReference type="eggNOG" id="ENOG502TNCG">
    <property type="taxonomic scope" value="Eukaryota"/>
</dbReference>
<dbReference type="VEuPathDB" id="PlasmoDB:PKNH_0314800"/>
<feature type="region of interest" description="Disordered" evidence="1">
    <location>
        <begin position="122"/>
        <end position="143"/>
    </location>
</feature>
<comment type="caution">
    <text evidence="3">The sequence shown here is derived from an EMBL/GenBank/DDBJ whole genome shotgun (WGS) entry which is preliminary data.</text>
</comment>
<evidence type="ECO:0000313" key="3">
    <source>
        <dbReference type="EMBL" id="OTN68597.1"/>
    </source>
</evidence>
<sequence length="1275" mass="146865">MAPPTVFALVAYLSIPQLGSSNVVVHPSLTDFFVERIGEHIFTSFDNLISKRLASPSCSSSGDTSCHLVHAGAIGYADEQTDQDTEQKPIKRKTEKEVTYDEEDDEKYTYLHTTPFYSIPIEEKGSTDAESKKDEDNHSENKLMKNKNRKSIWMKGYHFLVNVYTSLIKKKEHTIKIEEKLSPSYFINSRRTNILGNRNQLNQSPTKYNFKGLFIGQHLNDAKNFSFLSPLSLAIDEIDFKKIFMQGWDVDFYSNYIFLDRSDSLGVGNKKKKEGAVSPEGDVTLGKEEKSTYLTGTATTPTSSRTDGWVGNIKSILDLSKGEKEEQPSSNNSRKDGRTDRTTPPQMNEAYEEEEEGKLPGKHVTPSTINKILNKLRIPSERSNYGRMIKATRGMRVGVCTRQSKEGSLLPSLLKKTLVSSISFRKNYKTKEKNRTDPPPFTCAFFHSISNSEILLFLDKITSPNGTTPEESDKTTWNEETRRGMNFFRNTMKLTNSTLYKKWSKRNNHNKGYTDIISTNPLKNLTVHANYEYKKNLFKLHSDYNGISRSIMVVRNYQKKVLLKFIFQVDICYNDLYVDNDIQMRYIYSDANPSLITRGAWSSCALWGPLHFYIDGDNRVDTQRGRELEEPVGVNSSGDTPPHESSQSETELRKIYWHEQILSDKVEPAQRYKRLKSLYVENPRLEEIRDRTYWMDRHVRDSGDILLLSTKGSIEFKTPIVVSDLYVRLHPNPLYRSSCVGEGGNAQETPLETCTQEKPYSMHVLFNFYLNKTKKYSAVMEIYVDTLGPGNHNRHYNVRHSSGYTKPLNVMTLLKGNINHYRVNKIEIEYSLNPHPLVQREGFIHRRRMPFLVSVCNLTINQSQKVYNYIPTFFVSKGNFLQVLSRIQSNPINTSETTIGTENITQVSTMNVFSTTNTERNHEGKSSKFISNTSFSIFTSLSEPIFWAHIIQFRCGVSQCQYDQATEQFLMTTLGGRHEGTTTQGSKEVTLQRHFFQPNAHITTAINGKNTKEGEYAELSEIQKAYLDFLDRWKPSEVQQQSEAQRPSERGQPSSRMSEADQTSYRNETQQATMPNTINEPRAPQHFSLHKKQIVAYDMTDILNLEHNKKRYMIPPYRKGIYICLESKRNQLVYDPNGHMFYVKENEKVNIGNDTRDALPALWIYSALLPTESDLLDFSFLTKNKFTLKMVQTNDTKVYFKNIIPLTRYEDYENIERNYTEKVLKISFIDFKENGFMSHPLGQTIDSQLYRAKVIEFLKSKFSTLVQFSSEDMDS</sequence>
<feature type="region of interest" description="Disordered" evidence="1">
    <location>
        <begin position="629"/>
        <end position="649"/>
    </location>
</feature>
<dbReference type="OrthoDB" id="378074at2759"/>
<dbReference type="VEuPathDB" id="PlasmoDB:PKA1H_030019900"/>
<evidence type="ECO:0000313" key="4">
    <source>
        <dbReference type="Proteomes" id="UP000195012"/>
    </source>
</evidence>